<proteinExistence type="predicted"/>
<accession>A0A2P2LS14</accession>
<organism evidence="2">
    <name type="scientific">Rhizophora mucronata</name>
    <name type="common">Asiatic mangrove</name>
    <dbReference type="NCBI Taxonomy" id="61149"/>
    <lineage>
        <taxon>Eukaryota</taxon>
        <taxon>Viridiplantae</taxon>
        <taxon>Streptophyta</taxon>
        <taxon>Embryophyta</taxon>
        <taxon>Tracheophyta</taxon>
        <taxon>Spermatophyta</taxon>
        <taxon>Magnoliopsida</taxon>
        <taxon>eudicotyledons</taxon>
        <taxon>Gunneridae</taxon>
        <taxon>Pentapetalae</taxon>
        <taxon>rosids</taxon>
        <taxon>fabids</taxon>
        <taxon>Malpighiales</taxon>
        <taxon>Rhizophoraceae</taxon>
        <taxon>Rhizophora</taxon>
    </lineage>
</organism>
<reference evidence="2" key="1">
    <citation type="submission" date="2018-02" db="EMBL/GenBank/DDBJ databases">
        <title>Rhizophora mucronata_Transcriptome.</title>
        <authorList>
            <person name="Meera S.P."/>
            <person name="Sreeshan A."/>
            <person name="Augustine A."/>
        </authorList>
    </citation>
    <scope>NUCLEOTIDE SEQUENCE</scope>
    <source>
        <tissue evidence="2">Leaf</tissue>
    </source>
</reference>
<keyword evidence="1" id="KW-0472">Membrane</keyword>
<feature type="transmembrane region" description="Helical" evidence="1">
    <location>
        <begin position="20"/>
        <end position="43"/>
    </location>
</feature>
<protein>
    <submittedName>
        <fullName evidence="2">Uncharacterized protein</fullName>
    </submittedName>
</protein>
<keyword evidence="1" id="KW-0812">Transmembrane</keyword>
<dbReference type="AlphaFoldDB" id="A0A2P2LS14"/>
<evidence type="ECO:0000313" key="2">
    <source>
        <dbReference type="EMBL" id="MBX20769.1"/>
    </source>
</evidence>
<sequence length="54" mass="5991">MVGTKAMVLPFDRIALDQFLIRSFTVIISGSLATSIFFSSLLLQKEPNNGNEMK</sequence>
<name>A0A2P2LS14_RHIMU</name>
<evidence type="ECO:0000256" key="1">
    <source>
        <dbReference type="SAM" id="Phobius"/>
    </source>
</evidence>
<keyword evidence="1" id="KW-1133">Transmembrane helix</keyword>
<dbReference type="EMBL" id="GGEC01040285">
    <property type="protein sequence ID" value="MBX20769.1"/>
    <property type="molecule type" value="Transcribed_RNA"/>
</dbReference>